<dbReference type="AlphaFoldDB" id="A0AAV2FQL3"/>
<organism evidence="2 3">
    <name type="scientific">Linum trigynum</name>
    <dbReference type="NCBI Taxonomy" id="586398"/>
    <lineage>
        <taxon>Eukaryota</taxon>
        <taxon>Viridiplantae</taxon>
        <taxon>Streptophyta</taxon>
        <taxon>Embryophyta</taxon>
        <taxon>Tracheophyta</taxon>
        <taxon>Spermatophyta</taxon>
        <taxon>Magnoliopsida</taxon>
        <taxon>eudicotyledons</taxon>
        <taxon>Gunneridae</taxon>
        <taxon>Pentapetalae</taxon>
        <taxon>rosids</taxon>
        <taxon>fabids</taxon>
        <taxon>Malpighiales</taxon>
        <taxon>Linaceae</taxon>
        <taxon>Linum</taxon>
    </lineage>
</organism>
<feature type="region of interest" description="Disordered" evidence="1">
    <location>
        <begin position="1"/>
        <end position="56"/>
    </location>
</feature>
<protein>
    <submittedName>
        <fullName evidence="2">Uncharacterized protein</fullName>
    </submittedName>
</protein>
<sequence length="126" mass="13678">MVFLPSKHNCHSPATVSADCKSRRHKSPLDDLKPNSSTTKTSPTIASFHLSGTPADYKSLQPQSQLALSSNLIRYWSDTEVRSGSHGQAAAIRGLASVQSQRLDGVSRYDASVRTVRFGPIPGDRQ</sequence>
<keyword evidence="3" id="KW-1185">Reference proteome</keyword>
<name>A0AAV2FQL3_9ROSI</name>
<dbReference type="EMBL" id="OZ034820">
    <property type="protein sequence ID" value="CAL1399958.1"/>
    <property type="molecule type" value="Genomic_DNA"/>
</dbReference>
<dbReference type="Proteomes" id="UP001497516">
    <property type="component" value="Chromosome 7"/>
</dbReference>
<proteinExistence type="predicted"/>
<reference evidence="2 3" key="1">
    <citation type="submission" date="2024-04" db="EMBL/GenBank/DDBJ databases">
        <authorList>
            <person name="Fracassetti M."/>
        </authorList>
    </citation>
    <scope>NUCLEOTIDE SEQUENCE [LARGE SCALE GENOMIC DNA]</scope>
</reference>
<feature type="compositionally biased region" description="Low complexity" evidence="1">
    <location>
        <begin position="34"/>
        <end position="44"/>
    </location>
</feature>
<evidence type="ECO:0000313" key="2">
    <source>
        <dbReference type="EMBL" id="CAL1399958.1"/>
    </source>
</evidence>
<gene>
    <name evidence="2" type="ORF">LTRI10_LOCUS40117</name>
</gene>
<accession>A0AAV2FQL3</accession>
<evidence type="ECO:0000313" key="3">
    <source>
        <dbReference type="Proteomes" id="UP001497516"/>
    </source>
</evidence>
<evidence type="ECO:0000256" key="1">
    <source>
        <dbReference type="SAM" id="MobiDB-lite"/>
    </source>
</evidence>